<dbReference type="RefSeq" id="XP_024665299.1">
    <property type="nucleotide sequence ID" value="XM_024809531.1"/>
</dbReference>
<evidence type="ECO:0000313" key="3">
    <source>
        <dbReference type="EMBL" id="PRT55354.1"/>
    </source>
</evidence>
<dbReference type="Proteomes" id="UP000238350">
    <property type="component" value="Unassembled WGS sequence"/>
</dbReference>
<evidence type="ECO:0000259" key="2">
    <source>
        <dbReference type="Pfam" id="PF18596"/>
    </source>
</evidence>
<feature type="domain" description="Sld7 C-terminal" evidence="2">
    <location>
        <begin position="174"/>
        <end position="233"/>
    </location>
</feature>
<feature type="compositionally biased region" description="Polar residues" evidence="1">
    <location>
        <begin position="142"/>
        <end position="157"/>
    </location>
</feature>
<sequence length="235" mass="25772">MLWDGRLVVHGDGMDLVRRQNGNSDKNSPGAPIVAVDVQIFCSDPRVTLSDLPQTLHQLAFANPRLLPLWSIQTPEMAVYSQDSLAADFFAKVSAHNLGVLAKVPDSDTHMLFYALDETPARICARQLRLSQPPSDEPVQAAENSLASVTSPQSTIPSPAPIVPTQCGIDGPRKALQQTILGAMRLRGIDRSHRDYKSIYQHCLRAAEFSLRNCPQPISLDAMRDKVEALLAVLE</sequence>
<accession>A0A2T0FK30</accession>
<reference evidence="3 4" key="1">
    <citation type="submission" date="2017-04" db="EMBL/GenBank/DDBJ databases">
        <title>Genome sequencing of [Candida] sorbophila.</title>
        <authorList>
            <person name="Ahn J.O."/>
        </authorList>
    </citation>
    <scope>NUCLEOTIDE SEQUENCE [LARGE SCALE GENOMIC DNA]</scope>
    <source>
        <strain evidence="3 4">DS02</strain>
    </source>
</reference>
<dbReference type="InterPro" id="IPR041260">
    <property type="entry name" value="Sld7_C"/>
</dbReference>
<dbReference type="Pfam" id="PF18596">
    <property type="entry name" value="Sld7_C"/>
    <property type="match status" value="1"/>
</dbReference>
<dbReference type="GeneID" id="36516722"/>
<protein>
    <submittedName>
        <fullName evidence="3">Mitochondrial morphogenesis protein SLD7</fullName>
    </submittedName>
</protein>
<gene>
    <name evidence="3" type="ORF">B9G98_02974</name>
</gene>
<evidence type="ECO:0000256" key="1">
    <source>
        <dbReference type="SAM" id="MobiDB-lite"/>
    </source>
</evidence>
<name>A0A2T0FK30_9ASCO</name>
<organism evidence="3 4">
    <name type="scientific">Wickerhamiella sorbophila</name>
    <dbReference type="NCBI Taxonomy" id="45607"/>
    <lineage>
        <taxon>Eukaryota</taxon>
        <taxon>Fungi</taxon>
        <taxon>Dikarya</taxon>
        <taxon>Ascomycota</taxon>
        <taxon>Saccharomycotina</taxon>
        <taxon>Dipodascomycetes</taxon>
        <taxon>Dipodascales</taxon>
        <taxon>Trichomonascaceae</taxon>
        <taxon>Wickerhamiella</taxon>
    </lineage>
</organism>
<dbReference type="OrthoDB" id="5295136at2759"/>
<proteinExistence type="predicted"/>
<feature type="region of interest" description="Disordered" evidence="1">
    <location>
        <begin position="133"/>
        <end position="160"/>
    </location>
</feature>
<dbReference type="AlphaFoldDB" id="A0A2T0FK30"/>
<evidence type="ECO:0000313" key="4">
    <source>
        <dbReference type="Proteomes" id="UP000238350"/>
    </source>
</evidence>
<dbReference type="EMBL" id="NDIQ01000021">
    <property type="protein sequence ID" value="PRT55354.1"/>
    <property type="molecule type" value="Genomic_DNA"/>
</dbReference>
<keyword evidence="4" id="KW-1185">Reference proteome</keyword>
<comment type="caution">
    <text evidence="3">The sequence shown here is derived from an EMBL/GenBank/DDBJ whole genome shotgun (WGS) entry which is preliminary data.</text>
</comment>